<feature type="compositionally biased region" description="Polar residues" evidence="7">
    <location>
        <begin position="2198"/>
        <end position="2211"/>
    </location>
</feature>
<comment type="subcellular location">
    <subcellularLocation>
        <location evidence="1 6">Nucleus</location>
    </subcellularLocation>
</comment>
<feature type="compositionally biased region" description="Polar residues" evidence="7">
    <location>
        <begin position="365"/>
        <end position="391"/>
    </location>
</feature>
<feature type="compositionally biased region" description="Basic and acidic residues" evidence="7">
    <location>
        <begin position="650"/>
        <end position="659"/>
    </location>
</feature>
<feature type="compositionally biased region" description="Acidic residues" evidence="7">
    <location>
        <begin position="1224"/>
        <end position="1241"/>
    </location>
</feature>
<feature type="compositionally biased region" description="Polar residues" evidence="7">
    <location>
        <begin position="2177"/>
        <end position="2192"/>
    </location>
</feature>
<dbReference type="InterPro" id="IPR033031">
    <property type="entry name" value="Scc2/Nipped-B"/>
</dbReference>
<feature type="compositionally biased region" description="Basic and acidic residues" evidence="7">
    <location>
        <begin position="1136"/>
        <end position="1150"/>
    </location>
</feature>
<evidence type="ECO:0000256" key="1">
    <source>
        <dbReference type="ARBA" id="ARBA00004123"/>
    </source>
</evidence>
<comment type="similarity">
    <text evidence="2 6">Belongs to the SCC2/Nipped-B family.</text>
</comment>
<evidence type="ECO:0000313" key="12">
    <source>
        <dbReference type="Proteomes" id="UP000009046"/>
    </source>
</evidence>
<dbReference type="Gene3D" id="1.25.10.10">
    <property type="entry name" value="Leucine-rich Repeat Variant"/>
    <property type="match status" value="1"/>
</dbReference>
<dbReference type="Pfam" id="PF12765">
    <property type="entry name" value="Cohesin_HEAT"/>
    <property type="match status" value="1"/>
</dbReference>
<gene>
    <name evidence="11" type="primary">8232402</name>
    <name evidence="10" type="ORF">Phum_PHUM035670</name>
</gene>
<evidence type="ECO:0000256" key="7">
    <source>
        <dbReference type="SAM" id="MobiDB-lite"/>
    </source>
</evidence>
<dbReference type="GeneID" id="8232402"/>
<evidence type="ECO:0000256" key="2">
    <source>
        <dbReference type="ARBA" id="ARBA00009252"/>
    </source>
</evidence>
<dbReference type="InterPro" id="IPR016024">
    <property type="entry name" value="ARM-type_fold"/>
</dbReference>
<feature type="compositionally biased region" description="Basic residues" evidence="7">
    <location>
        <begin position="2252"/>
        <end position="2273"/>
    </location>
</feature>
<feature type="region of interest" description="Disordered" evidence="7">
    <location>
        <begin position="123"/>
        <end position="186"/>
    </location>
</feature>
<evidence type="ECO:0000313" key="11">
    <source>
        <dbReference type="EnsemblMetazoa" id="PHUM035670-PA"/>
    </source>
</evidence>
<dbReference type="CDD" id="cd23958">
    <property type="entry name" value="SCC2"/>
    <property type="match status" value="1"/>
</dbReference>
<dbReference type="GO" id="GO:0090694">
    <property type="term" value="C:Scc2-Scc4 cohesin loading complex"/>
    <property type="evidence" value="ECO:0007669"/>
    <property type="project" value="TreeGrafter"/>
</dbReference>
<name>E0VAE6_PEDHC</name>
<feature type="compositionally biased region" description="Low complexity" evidence="7">
    <location>
        <begin position="497"/>
        <end position="506"/>
    </location>
</feature>
<dbReference type="InterPro" id="IPR026003">
    <property type="entry name" value="Cohesin_HEAT"/>
</dbReference>
<evidence type="ECO:0000256" key="8">
    <source>
        <dbReference type="SAM" id="SignalP"/>
    </source>
</evidence>
<accession>E0VAE6</accession>
<dbReference type="EMBL" id="AAZO01000425">
    <property type="status" value="NOT_ANNOTATED_CDS"/>
    <property type="molecule type" value="Genomic_DNA"/>
</dbReference>
<evidence type="ECO:0000256" key="6">
    <source>
        <dbReference type="RuleBase" id="RU364107"/>
    </source>
</evidence>
<feature type="compositionally biased region" description="Polar residues" evidence="7">
    <location>
        <begin position="291"/>
        <end position="334"/>
    </location>
</feature>
<dbReference type="GO" id="GO:0140588">
    <property type="term" value="P:chromatin looping"/>
    <property type="evidence" value="ECO:0007669"/>
    <property type="project" value="InterPro"/>
</dbReference>
<feature type="region of interest" description="Disordered" evidence="7">
    <location>
        <begin position="2021"/>
        <end position="2041"/>
    </location>
</feature>
<keyword evidence="12" id="KW-1185">Reference proteome</keyword>
<keyword evidence="5 6" id="KW-0131">Cell cycle</keyword>
<feature type="compositionally biased region" description="Polar residues" evidence="7">
    <location>
        <begin position="123"/>
        <end position="142"/>
    </location>
</feature>
<keyword evidence="4 6" id="KW-0539">Nucleus</keyword>
<organism>
    <name type="scientific">Pediculus humanus subsp. corporis</name>
    <name type="common">Body louse</name>
    <dbReference type="NCBI Taxonomy" id="121224"/>
    <lineage>
        <taxon>Eukaryota</taxon>
        <taxon>Metazoa</taxon>
        <taxon>Ecdysozoa</taxon>
        <taxon>Arthropoda</taxon>
        <taxon>Hexapoda</taxon>
        <taxon>Insecta</taxon>
        <taxon>Pterygota</taxon>
        <taxon>Neoptera</taxon>
        <taxon>Paraneoptera</taxon>
        <taxon>Psocodea</taxon>
        <taxon>Troctomorpha</taxon>
        <taxon>Phthiraptera</taxon>
        <taxon>Anoplura</taxon>
        <taxon>Pediculidae</taxon>
        <taxon>Pediculus</taxon>
    </lineage>
</organism>
<feature type="region of interest" description="Disordered" evidence="7">
    <location>
        <begin position="1204"/>
        <end position="1241"/>
    </location>
</feature>
<dbReference type="KEGG" id="phu:Phum_PHUM035670"/>
<feature type="region of interest" description="Disordered" evidence="7">
    <location>
        <begin position="365"/>
        <end position="401"/>
    </location>
</feature>
<feature type="domain" description="Sister chromatid cohesion C-terminal" evidence="9">
    <location>
        <begin position="1821"/>
        <end position="2000"/>
    </location>
</feature>
<feature type="region of interest" description="Disordered" evidence="7">
    <location>
        <begin position="635"/>
        <end position="663"/>
    </location>
</feature>
<dbReference type="SUPFAM" id="SSF48371">
    <property type="entry name" value="ARM repeat"/>
    <property type="match status" value="1"/>
</dbReference>
<dbReference type="CTD" id="8232402"/>
<feature type="region of interest" description="Disordered" evidence="7">
    <location>
        <begin position="497"/>
        <end position="516"/>
    </location>
</feature>
<proteinExistence type="inferred from homology"/>
<dbReference type="RefSeq" id="XP_002423090.1">
    <property type="nucleotide sequence ID" value="XM_002423045.1"/>
</dbReference>
<keyword evidence="8" id="KW-0732">Signal</keyword>
<dbReference type="InterPro" id="IPR011989">
    <property type="entry name" value="ARM-like"/>
</dbReference>
<reference evidence="10" key="1">
    <citation type="submission" date="2007-04" db="EMBL/GenBank/DDBJ databases">
        <title>Annotation of Pediculus humanus corporis strain USDA.</title>
        <authorList>
            <person name="Kirkness E."/>
            <person name="Hannick L."/>
            <person name="Hass B."/>
            <person name="Bruggner R."/>
            <person name="Lawson D."/>
            <person name="Bidwell S."/>
            <person name="Joardar V."/>
            <person name="Caler E."/>
            <person name="Walenz B."/>
            <person name="Inman J."/>
            <person name="Schobel S."/>
            <person name="Galinsky K."/>
            <person name="Amedeo P."/>
            <person name="Strausberg R."/>
        </authorList>
    </citation>
    <scope>NUCLEOTIDE SEQUENCE</scope>
    <source>
        <strain evidence="10">USDA</strain>
    </source>
</reference>
<dbReference type="GO" id="GO:0034087">
    <property type="term" value="P:establishment of mitotic sister chromatid cohesion"/>
    <property type="evidence" value="ECO:0007669"/>
    <property type="project" value="TreeGrafter"/>
</dbReference>
<dbReference type="FunCoup" id="E0VAE6">
    <property type="interactions" value="1579"/>
</dbReference>
<feature type="region of interest" description="Disordered" evidence="7">
    <location>
        <begin position="289"/>
        <end position="352"/>
    </location>
</feature>
<feature type="region of interest" description="Disordered" evidence="7">
    <location>
        <begin position="1136"/>
        <end position="1155"/>
    </location>
</feature>
<protein>
    <recommendedName>
        <fullName evidence="6">Nipped-B protein</fullName>
    </recommendedName>
</protein>
<evidence type="ECO:0000256" key="5">
    <source>
        <dbReference type="ARBA" id="ARBA00023306"/>
    </source>
</evidence>
<feature type="region of interest" description="Disordered" evidence="7">
    <location>
        <begin position="2154"/>
        <end position="2291"/>
    </location>
</feature>
<feature type="signal peptide" evidence="8">
    <location>
        <begin position="1"/>
        <end position="20"/>
    </location>
</feature>
<dbReference type="GO" id="GO:0071169">
    <property type="term" value="P:establishment of protein localization to chromatin"/>
    <property type="evidence" value="ECO:0007669"/>
    <property type="project" value="TreeGrafter"/>
</dbReference>
<feature type="chain" id="PRO_5014570018" description="Nipped-B protein" evidence="8">
    <location>
        <begin position="21"/>
        <end position="2291"/>
    </location>
</feature>
<evidence type="ECO:0000256" key="3">
    <source>
        <dbReference type="ARBA" id="ARBA00022737"/>
    </source>
</evidence>
<keyword evidence="3 6" id="KW-0677">Repeat</keyword>
<dbReference type="HOGENOM" id="CLU_000763_1_0_1"/>
<evidence type="ECO:0000259" key="9">
    <source>
        <dbReference type="Pfam" id="PF12830"/>
    </source>
</evidence>
<sequence>MGKFLVYLLLLLLEFPALLIMPLPSPLPQTLSNKSLLFHPRVAEEAQILLSHPNELLIPQLVHSLAQTTSEHIELKDQYAGTEQPVEHQSGAPELLKAIFLKNPSAFKGPARNQQWKQQLPQIPGHNLNSAFNQTSPASYGQGSPGYTRHTPQGSPAQPASARLPVPDDKTRPPLSSPSTGFHDPNLVSQRASVIADPQNRVSELNPPFQDLCENKLNRVDVPTQPVSEWDDKLSRRVKPHSEHSFDLDNVDHNPRVGLSHTDFTDYNRPEVHPSHRNLEGLMSNAPAINVMSNNGSTGQISSMRNYRPQKSQGQLQTSKELFPNSLDNSSSITLPGASPAQASVAPEESHVGLQKFNKKDSALFDSSGTSASVQKDPANSESEYTPKSDTSSGVSSGGSSSVVTLGSNDSLFFGASNLEGSEKLLPELSFQRSEKNNHSDSFEGSLIAGRDEFNGTDNFNRAKLDKTCKDYGNGEPAERTIESMKNDSEFFKIQSSSTSSSATVSRPHSIDSNDSLTKMKPAYVRLNRLSEKDQALMQKSLSKFAQEQPILASKLGITNECEEKMKLPVSESDSEEDLKPISKIFKSRERNKAREKRTKKGISAKADSGKFFAASHAAKGFAYFLDSAFLPSSFQDSDERSRKRRRSTANHDESKELSPVELPKPKVRKVERKMVPVLEKLSVEELMETNTYQRFNTTIDRIFENTDDLDLTIELDVPPEALIPKYQLQDLCAEAAKLKTLGAMESIPATRLVKLLNILEKNIRDGARVSPIADPDESKLWLELAMERVMRAMDASLTAIYILTSPNMPKRIYLEDVIDRIVLFTKFQLSNTIYPSFDPVYRINKKGKDGYTGSARKKRSQAHQVREKSILTLYTKLHGLVGLLAELLNIQVLTDTAVLHASSMAVSPFFVEEVSELQLSALKLVTTIFTKYEKHRRLLLDDILASIARLPSSKRSLRTYRLNSEEHIQMLTALVLQLIQCVVILPENLKNKNKETKEKEGEAVAKDKINMDRDVQIISKYETAMKIAGNFLSVFLSKCGSKSEEIDYRPLFENFVQDLLTTVNKPEWPATEVLLSLLGKLLVGNFMNKSTDMALRVASLDYLGVVAARLRKDYVTSNRKLASIDQMISEIKSAESKDADDKNNKKTEELDPEEERTQFLQRVLLDYLAVNGQSDTAWIYARHFYLAQWYINLLIKINTWKQNHSPNKSNKKNKRKKRKSESSEEDISDSSEPEDEDELLVSEANTTARFQIMESRKQFLLSKIKPFSDESGRTNILQTYIDYTSADLISRYLSSKRPFSLSFDGYLKQILRVLAETSIAIRTKAIKCLTMVVEADPSVLGMKSMQMGVRVSFLDHATSVREAAVDLVGKFVLSRPELIDKYYDMLSARILDTGVSVRKRVIKILRDICIECPEFTKIPEICVKMIRRVNDEEGIKKLVMEVFQNMWFTPVKDRPQLDHRALLRKVMNITEVVATSSKDMGLEWFETLLLSLFKPKEDKDDSTKVVVDPPKALITACTQIVNCLIENILKLEEQEMGKENQGSSQRLVACLTTIYLFAKIRPQLLVNHAITLQPYLSLKCQTQGDYQIVSNVARTLELIVPLMEHPSETFLAQLEEDSVKLILQHDRIVVASCLSCLGSIVNNVTRNFKLIRDCFQKYYGYLIKVRDLMEKEISKAQLESIRPYCKRALFTVGLLMRHFDFTDKDVRDGLPEDLKDQVFSTLFFFVHDPSPDIQNYTMKAIGSLCIRHYEFMLGNELKQLYYKLLTESDAPLAMKAQVLHNIEMYLQEEETRMIKQDQEWSKLSKQENLKEMGDVSSGMASTVIQLYIKEILDAFLHYDVSVRRAALKVIQLILQQGLVHPVQIVPYLICMSTDNEKVVSHSADKQLQEIEKKYPGFIHMKAQLGIRLSYRLQRIIQGKEIVRGFRTVEGEFPGALNGFLYSILRTTKQQRRAIVLSVLKQFDEQKTSLAQMLYLADNLAYFPYQVQDEPLFIVHHIDVMISMSGTNLLQSFREALIPTSNQTTKIDPNTGAVGYDEDEDEDEDALLNRVPEDTTVLQDCITASQGCLLLLVLKQHLKDLYGLTDAKIAQYSPSESAKIYEKAVNRKSNSNFNPKATLVKLKEGTPPRHLDENQRKALIDQYLDFKQLMLKFDPDEDDEDGTQSQATSGSQQGPQHATSSHDNTPTKTGYNCPNALTPGQDSLSPLNATPNPAERGNFPYTQQDTREITPGKVPKLTIVTPRPNEKDSLRSHRHKSHKSEKQKKHRHKKRKKYSEDESDDNEFSDPDFLV</sequence>
<dbReference type="InterPro" id="IPR024986">
    <property type="entry name" value="Nipped-B_C"/>
</dbReference>
<dbReference type="GO" id="GO:0061775">
    <property type="term" value="F:cohesin loader activity"/>
    <property type="evidence" value="ECO:0007669"/>
    <property type="project" value="InterPro"/>
</dbReference>
<evidence type="ECO:0000256" key="4">
    <source>
        <dbReference type="ARBA" id="ARBA00023242"/>
    </source>
</evidence>
<dbReference type="OrthoDB" id="418242at2759"/>
<dbReference type="EnsemblMetazoa" id="PHUM035670-RA">
    <property type="protein sequence ID" value="PHUM035670-PA"/>
    <property type="gene ID" value="PHUM035670"/>
</dbReference>
<reference evidence="11" key="3">
    <citation type="submission" date="2021-02" db="UniProtKB">
        <authorList>
            <consortium name="EnsemblMetazoa"/>
        </authorList>
    </citation>
    <scope>IDENTIFICATION</scope>
    <source>
        <strain evidence="11">USDA</strain>
    </source>
</reference>
<feature type="compositionally biased region" description="Low complexity" evidence="7">
    <location>
        <begin position="2163"/>
        <end position="2176"/>
    </location>
</feature>
<evidence type="ECO:0000313" key="10">
    <source>
        <dbReference type="EMBL" id="EEB10352.1"/>
    </source>
</evidence>
<dbReference type="eggNOG" id="KOG1020">
    <property type="taxonomic scope" value="Eukaryota"/>
</dbReference>
<dbReference type="PANTHER" id="PTHR21704">
    <property type="entry name" value="NIPPED-B-LIKE PROTEIN DELANGIN SCC2-RELATED"/>
    <property type="match status" value="1"/>
</dbReference>
<reference evidence="10" key="2">
    <citation type="submission" date="2007-04" db="EMBL/GenBank/DDBJ databases">
        <title>The genome of the human body louse.</title>
        <authorList>
            <consortium name="The Human Body Louse Genome Consortium"/>
            <person name="Kirkness E."/>
            <person name="Walenz B."/>
            <person name="Hass B."/>
            <person name="Bruggner R."/>
            <person name="Strausberg R."/>
        </authorList>
    </citation>
    <scope>NUCLEOTIDE SEQUENCE</scope>
    <source>
        <strain evidence="10">USDA</strain>
    </source>
</reference>
<dbReference type="GO" id="GO:1990414">
    <property type="term" value="P:replication-born double-strand break repair via sister chromatid exchange"/>
    <property type="evidence" value="ECO:0007669"/>
    <property type="project" value="TreeGrafter"/>
</dbReference>
<dbReference type="Proteomes" id="UP000009046">
    <property type="component" value="Unassembled WGS sequence"/>
</dbReference>
<dbReference type="STRING" id="121224.E0VAE6"/>
<dbReference type="VEuPathDB" id="VectorBase:PHUM035670"/>
<dbReference type="Pfam" id="PF12830">
    <property type="entry name" value="Nipped-B_C"/>
    <property type="match status" value="1"/>
</dbReference>
<feature type="compositionally biased region" description="Acidic residues" evidence="7">
    <location>
        <begin position="2277"/>
        <end position="2291"/>
    </location>
</feature>
<dbReference type="OMA" id="GSTDWPA"/>
<dbReference type="EMBL" id="DS235005">
    <property type="protein sequence ID" value="EEB10352.1"/>
    <property type="molecule type" value="Genomic_DNA"/>
</dbReference>
<feature type="compositionally biased region" description="Basic residues" evidence="7">
    <location>
        <begin position="1210"/>
        <end position="1220"/>
    </location>
</feature>
<feature type="compositionally biased region" description="Low complexity" evidence="7">
    <location>
        <begin position="392"/>
        <end position="401"/>
    </location>
</feature>
<dbReference type="InParanoid" id="E0VAE6"/>
<dbReference type="PANTHER" id="PTHR21704:SF18">
    <property type="entry name" value="NIPPED-B-LIKE PROTEIN"/>
    <property type="match status" value="1"/>
</dbReference>
<dbReference type="GO" id="GO:0003682">
    <property type="term" value="F:chromatin binding"/>
    <property type="evidence" value="ECO:0007669"/>
    <property type="project" value="TreeGrafter"/>
</dbReference>
<dbReference type="GO" id="GO:0010468">
    <property type="term" value="P:regulation of gene expression"/>
    <property type="evidence" value="ECO:0007669"/>
    <property type="project" value="InterPro"/>
</dbReference>